<dbReference type="SUPFAM" id="SSF55486">
    <property type="entry name" value="Metalloproteases ('zincins'), catalytic domain"/>
    <property type="match status" value="1"/>
</dbReference>
<evidence type="ECO:0000256" key="1">
    <source>
        <dbReference type="SAM" id="MobiDB-lite"/>
    </source>
</evidence>
<dbReference type="InterPro" id="IPR024079">
    <property type="entry name" value="MetalloPept_cat_dom_sf"/>
</dbReference>
<dbReference type="GO" id="GO:0008237">
    <property type="term" value="F:metallopeptidase activity"/>
    <property type="evidence" value="ECO:0007669"/>
    <property type="project" value="InterPro"/>
</dbReference>
<dbReference type="Gene3D" id="3.40.390.10">
    <property type="entry name" value="Collagenase (Catalytic Domain)"/>
    <property type="match status" value="1"/>
</dbReference>
<gene>
    <name evidence="2" type="ORF">RD2015_493</name>
</gene>
<dbReference type="Proteomes" id="UP000060699">
    <property type="component" value="Chromosome"/>
</dbReference>
<dbReference type="STRING" id="76731.RD2015_493"/>
<proteinExistence type="predicted"/>
<keyword evidence="3" id="KW-1185">Reference proteome</keyword>
<dbReference type="AlphaFoldDB" id="A0A0U3LET4"/>
<dbReference type="EMBL" id="CP013729">
    <property type="protein sequence ID" value="ALV04994.1"/>
    <property type="molecule type" value="Genomic_DNA"/>
</dbReference>
<evidence type="ECO:0000313" key="2">
    <source>
        <dbReference type="EMBL" id="ALV04994.1"/>
    </source>
</evidence>
<accession>A0A0U3LET4</accession>
<feature type="compositionally biased region" description="Low complexity" evidence="1">
    <location>
        <begin position="59"/>
        <end position="69"/>
    </location>
</feature>
<reference evidence="2 3" key="1">
    <citation type="submission" date="2015-12" db="EMBL/GenBank/DDBJ databases">
        <title>Complete genome of Roseateles depolymerans KCTC 42856.</title>
        <authorList>
            <person name="Kim K.M."/>
        </authorList>
    </citation>
    <scope>NUCLEOTIDE SEQUENCE [LARGE SCALE GENOMIC DNA]</scope>
    <source>
        <strain evidence="2 3">KCTC 42856</strain>
    </source>
</reference>
<evidence type="ECO:0000313" key="3">
    <source>
        <dbReference type="Proteomes" id="UP000060699"/>
    </source>
</evidence>
<protein>
    <submittedName>
        <fullName evidence="2">Uncharacterized protein</fullName>
    </submittedName>
</protein>
<organism evidence="2 3">
    <name type="scientific">Roseateles depolymerans</name>
    <dbReference type="NCBI Taxonomy" id="76731"/>
    <lineage>
        <taxon>Bacteria</taxon>
        <taxon>Pseudomonadati</taxon>
        <taxon>Pseudomonadota</taxon>
        <taxon>Betaproteobacteria</taxon>
        <taxon>Burkholderiales</taxon>
        <taxon>Sphaerotilaceae</taxon>
        <taxon>Roseateles</taxon>
    </lineage>
</organism>
<dbReference type="KEGG" id="rdp:RD2015_493"/>
<sequence length="272" mass="28868">MSRGRRSTRGGGLSPAPATLVAPASPAALATLAAQVALVAAAAALMSLPAAAQRLPDRPALSASSPSAAKAQTLRDQEIASCRPGESTTWGDGRDRSAVSRPLRFVYRHDAAPPWFDAAQVLALAQRSVQAWSPCGVTASVQALPPRQSPAEGDIQIVWTDTGSRGQFGLANVPARTLSLGPGLFRLLRERNPAYPAEQTLQMVLSHEMGHFYGLMAHSRRCVDVMSYYDNGKGQRCTLRDASAWGSVVEYRSMLPTACDLARCRALNGSGN</sequence>
<feature type="region of interest" description="Disordered" evidence="1">
    <location>
        <begin position="58"/>
        <end position="95"/>
    </location>
</feature>
<name>A0A0U3LET4_9BURK</name>